<keyword evidence="1" id="KW-0472">Membrane</keyword>
<sequence length="205" mass="22725">MPVFKKQDSQHTPDTHTGISVKPFKFDGNHTVCNVFGWFFDNSMLMSFLGAGSTFFTVVSILRAKNPAPVQVVAAIIFTVFFLLFLVIEFWKWKKSSQPKASSFASTRSKHDLPGVITPLHKLCESLLNIVTKNAAIIQRPNSEEDAHNLLQDVRDGVLRIYIFGHQSAGKSTLINALLNSQVSPISSGKMTTCLIPDFSPSLKK</sequence>
<dbReference type="InterPro" id="IPR027417">
    <property type="entry name" value="P-loop_NTPase"/>
</dbReference>
<evidence type="ECO:0000256" key="1">
    <source>
        <dbReference type="SAM" id="Phobius"/>
    </source>
</evidence>
<evidence type="ECO:0000313" key="3">
    <source>
        <dbReference type="EMBL" id="KIE14052.1"/>
    </source>
</evidence>
<keyword evidence="1" id="KW-1133">Transmembrane helix</keyword>
<accession>A0A0C1NGN0</accession>
<comment type="caution">
    <text evidence="3">The sequence shown here is derived from an EMBL/GenBank/DDBJ whole genome shotgun (WGS) entry which is preliminary data.</text>
</comment>
<dbReference type="SUPFAM" id="SSF52540">
    <property type="entry name" value="P-loop containing nucleoside triphosphate hydrolases"/>
    <property type="match status" value="1"/>
</dbReference>
<feature type="transmembrane region" description="Helical" evidence="1">
    <location>
        <begin position="44"/>
        <end position="62"/>
    </location>
</feature>
<feature type="transmembrane region" description="Helical" evidence="1">
    <location>
        <begin position="68"/>
        <end position="91"/>
    </location>
</feature>
<dbReference type="Gene3D" id="3.40.50.300">
    <property type="entry name" value="P-loop containing nucleotide triphosphate hydrolases"/>
    <property type="match status" value="1"/>
</dbReference>
<gene>
    <name evidence="3" type="ORF">DA73_0201675</name>
</gene>
<organism evidence="3">
    <name type="scientific">Tolypothrix bouteillei VB521301</name>
    <dbReference type="NCBI Taxonomy" id="1479485"/>
    <lineage>
        <taxon>Bacteria</taxon>
        <taxon>Bacillati</taxon>
        <taxon>Cyanobacteriota</taxon>
        <taxon>Cyanophyceae</taxon>
        <taxon>Nostocales</taxon>
        <taxon>Tolypothrichaceae</taxon>
        <taxon>Tolypothrix</taxon>
    </lineage>
</organism>
<protein>
    <recommendedName>
        <fullName evidence="2">Dynamin N-terminal domain-containing protein</fullName>
    </recommendedName>
</protein>
<keyword evidence="1" id="KW-0812">Transmembrane</keyword>
<evidence type="ECO:0000259" key="2">
    <source>
        <dbReference type="Pfam" id="PF00350"/>
    </source>
</evidence>
<reference evidence="3" key="1">
    <citation type="journal article" date="2015" name="Genome Announc.">
        <title>Draft Genome Sequence of Tolypothrix boutellei Strain VB521301.</title>
        <authorList>
            <person name="Chandrababunaidu M.M."/>
            <person name="Singh D."/>
            <person name="Sen D."/>
            <person name="Bhan S."/>
            <person name="Das S."/>
            <person name="Gupta A."/>
            <person name="Adhikary S.P."/>
            <person name="Tripathy S."/>
        </authorList>
    </citation>
    <scope>NUCLEOTIDE SEQUENCE</scope>
    <source>
        <strain evidence="3">VB521301</strain>
    </source>
</reference>
<dbReference type="Pfam" id="PF00350">
    <property type="entry name" value="Dynamin_N"/>
    <property type="match status" value="1"/>
</dbReference>
<dbReference type="EMBL" id="JHEG02000001">
    <property type="protein sequence ID" value="KIE14052.1"/>
    <property type="molecule type" value="Genomic_DNA"/>
</dbReference>
<proteinExistence type="predicted"/>
<feature type="domain" description="Dynamin N-terminal" evidence="2">
    <location>
        <begin position="161"/>
        <end position="196"/>
    </location>
</feature>
<dbReference type="InterPro" id="IPR045063">
    <property type="entry name" value="Dynamin_N"/>
</dbReference>
<name>A0A0C1NGN0_9CYAN</name>
<dbReference type="AlphaFoldDB" id="A0A0C1NGN0"/>
<dbReference type="OrthoDB" id="4379468at2"/>